<evidence type="ECO:0000313" key="2">
    <source>
        <dbReference type="Proteomes" id="UP001203284"/>
    </source>
</evidence>
<dbReference type="RefSeq" id="WP_247029080.1">
    <property type="nucleotide sequence ID" value="NZ_JALKCH010000006.1"/>
</dbReference>
<dbReference type="Proteomes" id="UP001203284">
    <property type="component" value="Unassembled WGS sequence"/>
</dbReference>
<keyword evidence="2" id="KW-1185">Reference proteome</keyword>
<dbReference type="EMBL" id="JALKCH010000006">
    <property type="protein sequence ID" value="MCK0197370.1"/>
    <property type="molecule type" value="Genomic_DNA"/>
</dbReference>
<gene>
    <name evidence="1" type="ORF">MWN34_10645</name>
</gene>
<protein>
    <submittedName>
        <fullName evidence="1">Uncharacterized protein</fullName>
    </submittedName>
</protein>
<proteinExistence type="predicted"/>
<reference evidence="1 2" key="1">
    <citation type="submission" date="2022-04" db="EMBL/GenBank/DDBJ databases">
        <authorList>
            <person name="Grouzdev D.S."/>
            <person name="Pantiukh K.S."/>
            <person name="Krutkina M.S."/>
        </authorList>
    </citation>
    <scope>NUCLEOTIDE SEQUENCE [LARGE SCALE GENOMIC DNA]</scope>
    <source>
        <strain evidence="1 2">6x-1</strain>
    </source>
</reference>
<accession>A0ABT0DBM8</accession>
<name>A0ABT0DBM8_9HYPH</name>
<evidence type="ECO:0000313" key="1">
    <source>
        <dbReference type="EMBL" id="MCK0197370.1"/>
    </source>
</evidence>
<comment type="caution">
    <text evidence="1">The sequence shown here is derived from an EMBL/GenBank/DDBJ whole genome shotgun (WGS) entry which is preliminary data.</text>
</comment>
<sequence>MDAFQVQNLERYLDSLGEFELRQVNMYAVEAFMHVYEPQHNSWREMRLVARKAGLGISQDATGFALLKEMADMLSHYRRG</sequence>
<organism evidence="1 2">
    <name type="scientific">Ancylobacter crimeensis</name>
    <dbReference type="NCBI Taxonomy" id="2579147"/>
    <lineage>
        <taxon>Bacteria</taxon>
        <taxon>Pseudomonadati</taxon>
        <taxon>Pseudomonadota</taxon>
        <taxon>Alphaproteobacteria</taxon>
        <taxon>Hyphomicrobiales</taxon>
        <taxon>Xanthobacteraceae</taxon>
        <taxon>Ancylobacter</taxon>
    </lineage>
</organism>